<dbReference type="InterPro" id="IPR050712">
    <property type="entry name" value="NAD(P)H-dep_reductase"/>
</dbReference>
<dbReference type="Gene3D" id="3.40.50.360">
    <property type="match status" value="1"/>
</dbReference>
<dbReference type="RefSeq" id="WP_182960238.1">
    <property type="nucleotide sequence ID" value="NZ_JABEQM010000012.1"/>
</dbReference>
<organism evidence="2 3">
    <name type="scientific">Gluconacetobacter tumulisoli</name>
    <dbReference type="NCBI Taxonomy" id="1286189"/>
    <lineage>
        <taxon>Bacteria</taxon>
        <taxon>Pseudomonadati</taxon>
        <taxon>Pseudomonadota</taxon>
        <taxon>Alphaproteobacteria</taxon>
        <taxon>Acetobacterales</taxon>
        <taxon>Acetobacteraceae</taxon>
        <taxon>Gluconacetobacter</taxon>
    </lineage>
</organism>
<dbReference type="AlphaFoldDB" id="A0A7W4PLZ0"/>
<accession>A0A7W4PLZ0</accession>
<dbReference type="Pfam" id="PF03358">
    <property type="entry name" value="FMN_red"/>
    <property type="match status" value="1"/>
</dbReference>
<dbReference type="GO" id="GO:0005829">
    <property type="term" value="C:cytosol"/>
    <property type="evidence" value="ECO:0007669"/>
    <property type="project" value="TreeGrafter"/>
</dbReference>
<gene>
    <name evidence="2" type="ORF">HLH28_13955</name>
</gene>
<dbReference type="PANTHER" id="PTHR30543:SF21">
    <property type="entry name" value="NAD(P)H-DEPENDENT FMN REDUCTASE LOT6"/>
    <property type="match status" value="1"/>
</dbReference>
<evidence type="ECO:0000259" key="1">
    <source>
        <dbReference type="Pfam" id="PF03358"/>
    </source>
</evidence>
<dbReference type="PANTHER" id="PTHR30543">
    <property type="entry name" value="CHROMATE REDUCTASE"/>
    <property type="match status" value="1"/>
</dbReference>
<dbReference type="EMBL" id="JABEQM010000012">
    <property type="protein sequence ID" value="MBB2202660.1"/>
    <property type="molecule type" value="Genomic_DNA"/>
</dbReference>
<keyword evidence="3" id="KW-1185">Reference proteome</keyword>
<evidence type="ECO:0000313" key="3">
    <source>
        <dbReference type="Proteomes" id="UP000578030"/>
    </source>
</evidence>
<dbReference type="GO" id="GO:0010181">
    <property type="term" value="F:FMN binding"/>
    <property type="evidence" value="ECO:0007669"/>
    <property type="project" value="TreeGrafter"/>
</dbReference>
<reference evidence="2 3" key="1">
    <citation type="submission" date="2020-04" db="EMBL/GenBank/DDBJ databases">
        <title>Description of novel Gluconacetobacter.</title>
        <authorList>
            <person name="Sombolestani A."/>
        </authorList>
    </citation>
    <scope>NUCLEOTIDE SEQUENCE [LARGE SCALE GENOMIC DNA]</scope>
    <source>
        <strain evidence="2 3">LMG 27802</strain>
    </source>
</reference>
<sequence length="181" mass="19416">MNRPVLLGIAGSLRQGSVTRGILDALAEAARVQVDLRIAPLDALPLYNQDLDQDRPPPAVAALRHAIIAADGLVIGSPEYNHGMPGVLKNALDWVSRPYGHSALKDKPVLTFTASPASTGGVRAHAQLNETLAANAARIVRRPQIAVAFADAKYRDGHFADRESFDFLLDGLGDLLREIAR</sequence>
<dbReference type="GO" id="GO:0016491">
    <property type="term" value="F:oxidoreductase activity"/>
    <property type="evidence" value="ECO:0007669"/>
    <property type="project" value="InterPro"/>
</dbReference>
<dbReference type="InterPro" id="IPR029039">
    <property type="entry name" value="Flavoprotein-like_sf"/>
</dbReference>
<dbReference type="InterPro" id="IPR005025">
    <property type="entry name" value="FMN_Rdtase-like_dom"/>
</dbReference>
<name>A0A7W4PLZ0_9PROT</name>
<dbReference type="Proteomes" id="UP000578030">
    <property type="component" value="Unassembled WGS sequence"/>
</dbReference>
<protein>
    <submittedName>
        <fullName evidence="2">NAD(P)H-dependent oxidoreductase</fullName>
    </submittedName>
</protein>
<comment type="caution">
    <text evidence="2">The sequence shown here is derived from an EMBL/GenBank/DDBJ whole genome shotgun (WGS) entry which is preliminary data.</text>
</comment>
<evidence type="ECO:0000313" key="2">
    <source>
        <dbReference type="EMBL" id="MBB2202660.1"/>
    </source>
</evidence>
<feature type="domain" description="NADPH-dependent FMN reductase-like" evidence="1">
    <location>
        <begin position="6"/>
        <end position="150"/>
    </location>
</feature>
<dbReference type="SUPFAM" id="SSF52218">
    <property type="entry name" value="Flavoproteins"/>
    <property type="match status" value="1"/>
</dbReference>
<proteinExistence type="predicted"/>